<dbReference type="Proteomes" id="UP001595817">
    <property type="component" value="Unassembled WGS sequence"/>
</dbReference>
<protein>
    <recommendedName>
        <fullName evidence="4">NADH dehydrogenase subunit 6</fullName>
    </recommendedName>
</protein>
<evidence type="ECO:0000313" key="2">
    <source>
        <dbReference type="EMBL" id="MFC4411610.1"/>
    </source>
</evidence>
<dbReference type="RefSeq" id="WP_378156738.1">
    <property type="nucleotide sequence ID" value="NZ_JBHSEC010000020.1"/>
</dbReference>
<dbReference type="EMBL" id="JBHSEC010000020">
    <property type="protein sequence ID" value="MFC4411610.1"/>
    <property type="molecule type" value="Genomic_DNA"/>
</dbReference>
<keyword evidence="1" id="KW-0472">Membrane</keyword>
<keyword evidence="1" id="KW-1133">Transmembrane helix</keyword>
<sequence>MVLILLILYGIITGIFISKRKMKISQAVIPMMAFTILSSVALGQNYTVSLIPEANDGIGISNFFAAFLLPENGWTSEMFLAKYELYLGISIALILLYFTLVIVDMTNSKVKA</sequence>
<feature type="transmembrane region" description="Helical" evidence="1">
    <location>
        <begin position="27"/>
        <end position="46"/>
    </location>
</feature>
<evidence type="ECO:0000313" key="3">
    <source>
        <dbReference type="Proteomes" id="UP001595817"/>
    </source>
</evidence>
<keyword evidence="3" id="KW-1185">Reference proteome</keyword>
<proteinExistence type="predicted"/>
<comment type="caution">
    <text evidence="2">The sequence shown here is derived from an EMBL/GenBank/DDBJ whole genome shotgun (WGS) entry which is preliminary data.</text>
</comment>
<name>A0ABV8X9G0_9LACT</name>
<reference evidence="3" key="1">
    <citation type="journal article" date="2019" name="Int. J. Syst. Evol. Microbiol.">
        <title>The Global Catalogue of Microorganisms (GCM) 10K type strain sequencing project: providing services to taxonomists for standard genome sequencing and annotation.</title>
        <authorList>
            <consortium name="The Broad Institute Genomics Platform"/>
            <consortium name="The Broad Institute Genome Sequencing Center for Infectious Disease"/>
            <person name="Wu L."/>
            <person name="Ma J."/>
        </authorList>
    </citation>
    <scope>NUCLEOTIDE SEQUENCE [LARGE SCALE GENOMIC DNA]</scope>
    <source>
        <strain evidence="3">CCUG 59778</strain>
    </source>
</reference>
<gene>
    <name evidence="2" type="ORF">ACFOZY_14375</name>
</gene>
<keyword evidence="1" id="KW-0812">Transmembrane</keyword>
<feature type="transmembrane region" description="Helical" evidence="1">
    <location>
        <begin position="85"/>
        <end position="103"/>
    </location>
</feature>
<organism evidence="2 3">
    <name type="scientific">Chungangia koreensis</name>
    <dbReference type="NCBI Taxonomy" id="752657"/>
    <lineage>
        <taxon>Bacteria</taxon>
        <taxon>Bacillati</taxon>
        <taxon>Bacillota</taxon>
        <taxon>Bacilli</taxon>
        <taxon>Lactobacillales</taxon>
        <taxon>Chungangia</taxon>
    </lineage>
</organism>
<accession>A0ABV8X9G0</accession>
<evidence type="ECO:0008006" key="4">
    <source>
        <dbReference type="Google" id="ProtNLM"/>
    </source>
</evidence>
<evidence type="ECO:0000256" key="1">
    <source>
        <dbReference type="SAM" id="Phobius"/>
    </source>
</evidence>